<evidence type="ECO:0000256" key="13">
    <source>
        <dbReference type="PROSITE-ProRule" id="PRU01379"/>
    </source>
</evidence>
<evidence type="ECO:0000256" key="6">
    <source>
        <dbReference type="ARBA" id="ARBA00022729"/>
    </source>
</evidence>
<keyword evidence="8" id="KW-1015">Disulfide bond</keyword>
<dbReference type="Pfam" id="PF00246">
    <property type="entry name" value="Peptidase_M14"/>
    <property type="match status" value="2"/>
</dbReference>
<accession>K1VU00</accession>
<dbReference type="GO" id="GO:0005615">
    <property type="term" value="C:extracellular space"/>
    <property type="evidence" value="ECO:0007669"/>
    <property type="project" value="TreeGrafter"/>
</dbReference>
<dbReference type="PANTHER" id="PTHR11705">
    <property type="entry name" value="PROTEASE FAMILY M14 CARBOXYPEPTIDASE A,B"/>
    <property type="match status" value="1"/>
</dbReference>
<dbReference type="InterPro" id="IPR036990">
    <property type="entry name" value="M14A-like_propep"/>
</dbReference>
<dbReference type="OrthoDB" id="3626597at2759"/>
<evidence type="ECO:0000256" key="10">
    <source>
        <dbReference type="ARBA" id="ARBA00025210"/>
    </source>
</evidence>
<keyword evidence="9" id="KW-0325">Glycoprotein</keyword>
<dbReference type="Gene3D" id="3.30.70.340">
    <property type="entry name" value="Metallocarboxypeptidase-like"/>
    <property type="match status" value="1"/>
</dbReference>
<comment type="function">
    <text evidence="10">Inactive carboxypeptidase that may play a role in cell wall organization and biogenesis.</text>
</comment>
<dbReference type="InParanoid" id="K1VU00"/>
<evidence type="ECO:0000256" key="5">
    <source>
        <dbReference type="ARBA" id="ARBA00022723"/>
    </source>
</evidence>
<dbReference type="SMART" id="SM00631">
    <property type="entry name" value="Zn_pept"/>
    <property type="match status" value="1"/>
</dbReference>
<dbReference type="OMA" id="WFYHQLH"/>
<evidence type="ECO:0000256" key="2">
    <source>
        <dbReference type="ARBA" id="ARBA00004613"/>
    </source>
</evidence>
<keyword evidence="4" id="KW-0964">Secreted</keyword>
<evidence type="ECO:0000256" key="11">
    <source>
        <dbReference type="ARBA" id="ARBA00026187"/>
    </source>
</evidence>
<name>K1VU00_TRIAC</name>
<dbReference type="GO" id="GO:0006508">
    <property type="term" value="P:proteolysis"/>
    <property type="evidence" value="ECO:0007669"/>
    <property type="project" value="InterPro"/>
</dbReference>
<dbReference type="AlphaFoldDB" id="K1VU00"/>
<keyword evidence="5" id="KW-0479">Metal-binding</keyword>
<feature type="chain" id="PRO_5012791050" description="Inactive metallocarboxypeptidase ECM14" evidence="14">
    <location>
        <begin position="16"/>
        <end position="391"/>
    </location>
</feature>
<dbReference type="InterPro" id="IPR000834">
    <property type="entry name" value="Peptidase_M14"/>
</dbReference>
<keyword evidence="7" id="KW-0862">Zinc</keyword>
<comment type="subcellular location">
    <subcellularLocation>
        <location evidence="2">Secreted</location>
    </subcellularLocation>
</comment>
<dbReference type="Proteomes" id="UP000006757">
    <property type="component" value="Unassembled WGS sequence"/>
</dbReference>
<dbReference type="PANTHER" id="PTHR11705:SF147">
    <property type="entry name" value="INACTIVE METALLOCARBOXYPEPTIDASE ECM14"/>
    <property type="match status" value="1"/>
</dbReference>
<sequence length="391" mass="43928">MRAFLLAFALPSVLAGFASDAGQGGQVPFVAGDTHNYRPTTQERYDGQSVKRFNLQGMSRDRRDMLVHVLNSFDLDIWRVGNATVDVRVPFALWNAVLSALPGNWDVSTMIPDVQELVEQTRPRPSLLAEPDEPGDPKHPPWDMNDILTPFHDEYHSFDDMLLFGNALVQAFPDLVTQTDLGTTEEGRPVRSWSIRAGQKKGEDDLPRYEFVVQSGQHAREWVGPSSALYLLHAIALDASHDPKGKWKELLRSYTFTVVPMINPDGYVYSHEHSRMWKKNRQEVGGLVCKEPFEAKETRIMGNYLQNGTADGERELPIKAFVDVHSYGQLCKHRGPDAILTIVMFPYAYSCEDFPADAENLMEAGLGAAKAMRMSEGQSYQTGQACDLTYR</sequence>
<organism evidence="16 17">
    <name type="scientific">Trichosporon asahii var. asahii (strain CBS 8904)</name>
    <name type="common">Yeast</name>
    <dbReference type="NCBI Taxonomy" id="1220162"/>
    <lineage>
        <taxon>Eukaryota</taxon>
        <taxon>Fungi</taxon>
        <taxon>Dikarya</taxon>
        <taxon>Basidiomycota</taxon>
        <taxon>Agaricomycotina</taxon>
        <taxon>Tremellomycetes</taxon>
        <taxon>Trichosporonales</taxon>
        <taxon>Trichosporonaceae</taxon>
        <taxon>Trichosporon</taxon>
    </lineage>
</organism>
<dbReference type="HOGENOM" id="CLU_706342_0_0_1"/>
<evidence type="ECO:0000256" key="7">
    <source>
        <dbReference type="ARBA" id="ARBA00022833"/>
    </source>
</evidence>
<evidence type="ECO:0000256" key="12">
    <source>
        <dbReference type="ARBA" id="ARBA00026213"/>
    </source>
</evidence>
<dbReference type="STRING" id="1220162.K1VU00"/>
<evidence type="ECO:0000256" key="1">
    <source>
        <dbReference type="ARBA" id="ARBA00001947"/>
    </source>
</evidence>
<feature type="domain" description="Peptidase M14" evidence="15">
    <location>
        <begin position="154"/>
        <end position="391"/>
    </location>
</feature>
<dbReference type="EMBL" id="AMBO01000346">
    <property type="protein sequence ID" value="EKD00148.1"/>
    <property type="molecule type" value="Genomic_DNA"/>
</dbReference>
<dbReference type="SUPFAM" id="SSF53187">
    <property type="entry name" value="Zn-dependent exopeptidases"/>
    <property type="match status" value="1"/>
</dbReference>
<dbReference type="eggNOG" id="KOG2650">
    <property type="taxonomic scope" value="Eukaryota"/>
</dbReference>
<evidence type="ECO:0000256" key="14">
    <source>
        <dbReference type="SAM" id="SignalP"/>
    </source>
</evidence>
<comment type="similarity">
    <text evidence="3 13">Belongs to the peptidase M14 family.</text>
</comment>
<reference evidence="16 17" key="1">
    <citation type="journal article" date="2012" name="Eukaryot. Cell">
        <title>Genome sequence of the Trichosporon asahii environmental strain CBS 8904.</title>
        <authorList>
            <person name="Yang R.Y."/>
            <person name="Li H.T."/>
            <person name="Zhu H."/>
            <person name="Zhou G.P."/>
            <person name="Wang M."/>
            <person name="Wang L."/>
        </authorList>
    </citation>
    <scope>NUCLEOTIDE SEQUENCE [LARGE SCALE GENOMIC DNA]</scope>
    <source>
        <strain evidence="16 17">CBS 8904</strain>
    </source>
</reference>
<evidence type="ECO:0000256" key="9">
    <source>
        <dbReference type="ARBA" id="ARBA00023180"/>
    </source>
</evidence>
<evidence type="ECO:0000259" key="15">
    <source>
        <dbReference type="PROSITE" id="PS52035"/>
    </source>
</evidence>
<dbReference type="Gene3D" id="3.40.630.10">
    <property type="entry name" value="Zn peptidases"/>
    <property type="match status" value="2"/>
</dbReference>
<dbReference type="PROSITE" id="PS52035">
    <property type="entry name" value="PEPTIDASE_M14"/>
    <property type="match status" value="1"/>
</dbReference>
<dbReference type="FunCoup" id="K1VU00">
    <property type="interactions" value="2"/>
</dbReference>
<gene>
    <name evidence="16" type="ORF">A1Q2_05491</name>
</gene>
<evidence type="ECO:0000256" key="8">
    <source>
        <dbReference type="ARBA" id="ARBA00023157"/>
    </source>
</evidence>
<comment type="caution">
    <text evidence="16">The sequence shown here is derived from an EMBL/GenBank/DDBJ whole genome shotgun (WGS) entry which is preliminary data.</text>
</comment>
<keyword evidence="17" id="KW-1185">Reference proteome</keyword>
<comment type="caution">
    <text evidence="13">Lacks conserved residue(s) required for the propagation of feature annotation.</text>
</comment>
<evidence type="ECO:0000313" key="17">
    <source>
        <dbReference type="Proteomes" id="UP000006757"/>
    </source>
</evidence>
<feature type="signal peptide" evidence="14">
    <location>
        <begin position="1"/>
        <end position="15"/>
    </location>
</feature>
<evidence type="ECO:0000256" key="4">
    <source>
        <dbReference type="ARBA" id="ARBA00022525"/>
    </source>
</evidence>
<dbReference type="GO" id="GO:0004181">
    <property type="term" value="F:metallocarboxypeptidase activity"/>
    <property type="evidence" value="ECO:0007669"/>
    <property type="project" value="InterPro"/>
</dbReference>
<proteinExistence type="inferred from homology"/>
<comment type="cofactor">
    <cofactor evidence="1">
        <name>Zn(2+)</name>
        <dbReference type="ChEBI" id="CHEBI:29105"/>
    </cofactor>
</comment>
<protein>
    <recommendedName>
        <fullName evidence="11">Inactive metallocarboxypeptidase ECM14</fullName>
    </recommendedName>
    <alternativeName>
        <fullName evidence="12">Inactive metallocarboxypeptidase ecm14</fullName>
    </alternativeName>
</protein>
<dbReference type="GO" id="GO:0008270">
    <property type="term" value="F:zinc ion binding"/>
    <property type="evidence" value="ECO:0007669"/>
    <property type="project" value="InterPro"/>
</dbReference>
<keyword evidence="6 14" id="KW-0732">Signal</keyword>
<dbReference type="SUPFAM" id="SSF54897">
    <property type="entry name" value="Protease propeptides/inhibitors"/>
    <property type="match status" value="1"/>
</dbReference>
<evidence type="ECO:0000256" key="3">
    <source>
        <dbReference type="ARBA" id="ARBA00005988"/>
    </source>
</evidence>
<evidence type="ECO:0000313" key="16">
    <source>
        <dbReference type="EMBL" id="EKD00148.1"/>
    </source>
</evidence>